<reference evidence="10 11" key="1">
    <citation type="submission" date="2023-05" db="EMBL/GenBank/DDBJ databases">
        <title>Pseudoalteromonas ardens sp. nov., Pseudoalteromonas obscura sp. nov., and Pseudoalteromonas umbrosa sp. nov., isolated from the coral Montipora capitata.</title>
        <authorList>
            <person name="Thomas E.M."/>
            <person name="Smith E.M."/>
            <person name="Papke E."/>
            <person name="Shlafstein M.D."/>
            <person name="Oline D.K."/>
            <person name="Videau P."/>
            <person name="Saw J.H."/>
            <person name="Strangman W.K."/>
            <person name="Ushijima B."/>
        </authorList>
    </citation>
    <scope>NUCLEOTIDE SEQUENCE [LARGE SCALE GENOMIC DNA]</scope>
    <source>
        <strain evidence="10 11">P94</strain>
    </source>
</reference>
<dbReference type="InterPro" id="IPR003439">
    <property type="entry name" value="ABC_transporter-like_ATP-bd"/>
</dbReference>
<dbReference type="InterPro" id="IPR039421">
    <property type="entry name" value="Type_1_exporter"/>
</dbReference>
<gene>
    <name evidence="10" type="ORF">QNM18_04590</name>
</gene>
<sequence length="572" mass="64092">MPRQNKIEEINKGLFHFLIMQGENRVLLSIITGVLGGLAYAALIPLILASISVESALMANFLAEEKVFVLGYEIIQPKFAIAFLLVCLAALILRAVSQILLEGVVVKAASGLRVYMSDRLYKLPIQELEQIGPSRFISAITMDVPTIAGSAASLPNFVINISVVLGVLGYIAFLDVHMLWTVLLVILFGVLSYRIPMMFGQKFYAKSRDSYDDIQESVRGFIYGAKELKLKHKRYQEYRDQRLITAEGHYVKMQLWGGRIFYMAIQYGNLVGFLAIGVIVYAAGNYYSLSNSTLVSVVVATLYLIGPLANIMNSIMPYSQGVVALKKLNTLINDMPQEPVSESYEPLLCDRIDIKELCYQYPGQEGFNLGPVSFTLQRGQITFAIGGNGSGKSTLAKLISNHYAPSEGEIAFNDTQITPENRWQARESISAIYTDFFLFTKLYGFAQDDLGKVESYLKKLALHDKVSLQGDMFSTISLSDGQRKRLALLVSYLEDRSLYVFDEWAADQDPEFKKVFYTELLPELKARGKIVFVVGHDELYFSQADQLLTMQRGRLVDIQSNQSCKRELSHAI</sequence>
<evidence type="ECO:0000259" key="8">
    <source>
        <dbReference type="PROSITE" id="PS50893"/>
    </source>
</evidence>
<comment type="subcellular location">
    <subcellularLocation>
        <location evidence="1">Cell membrane</location>
        <topology evidence="1">Multi-pass membrane protein</topology>
    </subcellularLocation>
</comment>
<dbReference type="InterPro" id="IPR027417">
    <property type="entry name" value="P-loop_NTPase"/>
</dbReference>
<evidence type="ECO:0000256" key="1">
    <source>
        <dbReference type="ARBA" id="ARBA00004651"/>
    </source>
</evidence>
<dbReference type="PROSITE" id="PS50929">
    <property type="entry name" value="ABC_TM1F"/>
    <property type="match status" value="1"/>
</dbReference>
<evidence type="ECO:0000256" key="3">
    <source>
        <dbReference type="ARBA" id="ARBA00022741"/>
    </source>
</evidence>
<proteinExistence type="predicted"/>
<evidence type="ECO:0000313" key="11">
    <source>
        <dbReference type="Proteomes" id="UP001231915"/>
    </source>
</evidence>
<evidence type="ECO:0000256" key="6">
    <source>
        <dbReference type="ARBA" id="ARBA00023136"/>
    </source>
</evidence>
<evidence type="ECO:0000313" key="10">
    <source>
        <dbReference type="EMBL" id="MDK2594342.1"/>
    </source>
</evidence>
<keyword evidence="5 7" id="KW-1133">Transmembrane helix</keyword>
<feature type="domain" description="ABC transporter" evidence="8">
    <location>
        <begin position="352"/>
        <end position="571"/>
    </location>
</feature>
<protein>
    <submittedName>
        <fullName evidence="10">Cyclic peptide export ABC transporter</fullName>
    </submittedName>
</protein>
<feature type="transmembrane region" description="Helical" evidence="7">
    <location>
        <begin position="79"/>
        <end position="97"/>
    </location>
</feature>
<keyword evidence="6 7" id="KW-0472">Membrane</keyword>
<evidence type="ECO:0000256" key="4">
    <source>
        <dbReference type="ARBA" id="ARBA00022840"/>
    </source>
</evidence>
<evidence type="ECO:0000259" key="9">
    <source>
        <dbReference type="PROSITE" id="PS50929"/>
    </source>
</evidence>
<name>A0ABT7EH14_9GAMM</name>
<dbReference type="Gene3D" id="3.40.50.300">
    <property type="entry name" value="P-loop containing nucleotide triphosphate hydrolases"/>
    <property type="match status" value="1"/>
</dbReference>
<keyword evidence="11" id="KW-1185">Reference proteome</keyword>
<feature type="domain" description="ABC transmembrane type-1" evidence="9">
    <location>
        <begin position="26"/>
        <end position="320"/>
    </location>
</feature>
<dbReference type="Gene3D" id="1.20.1560.10">
    <property type="entry name" value="ABC transporter type 1, transmembrane domain"/>
    <property type="match status" value="1"/>
</dbReference>
<dbReference type="InterPro" id="IPR005898">
    <property type="entry name" value="Cyc_pep_transpt_SyrD/YojI"/>
</dbReference>
<dbReference type="PANTHER" id="PTHR24221">
    <property type="entry name" value="ATP-BINDING CASSETTE SUB-FAMILY B"/>
    <property type="match status" value="1"/>
</dbReference>
<dbReference type="Pfam" id="PF00005">
    <property type="entry name" value="ABC_tran"/>
    <property type="match status" value="1"/>
</dbReference>
<dbReference type="InterPro" id="IPR003593">
    <property type="entry name" value="AAA+_ATPase"/>
</dbReference>
<keyword evidence="3" id="KW-0547">Nucleotide-binding</keyword>
<dbReference type="Proteomes" id="UP001231915">
    <property type="component" value="Unassembled WGS sequence"/>
</dbReference>
<dbReference type="PANTHER" id="PTHR24221:SF654">
    <property type="entry name" value="ATP-BINDING CASSETTE SUB-FAMILY B MEMBER 6"/>
    <property type="match status" value="1"/>
</dbReference>
<evidence type="ECO:0000256" key="7">
    <source>
        <dbReference type="SAM" id="Phobius"/>
    </source>
</evidence>
<keyword evidence="4" id="KW-0067">ATP-binding</keyword>
<dbReference type="SMART" id="SM00382">
    <property type="entry name" value="AAA"/>
    <property type="match status" value="1"/>
</dbReference>
<dbReference type="InterPro" id="IPR036640">
    <property type="entry name" value="ABC1_TM_sf"/>
</dbReference>
<dbReference type="RefSeq" id="WP_284136500.1">
    <property type="nucleotide sequence ID" value="NZ_JASJUT010000002.1"/>
</dbReference>
<organism evidence="10 11">
    <name type="scientific">Pseudoalteromonas obscura</name>
    <dbReference type="NCBI Taxonomy" id="3048491"/>
    <lineage>
        <taxon>Bacteria</taxon>
        <taxon>Pseudomonadati</taxon>
        <taxon>Pseudomonadota</taxon>
        <taxon>Gammaproteobacteria</taxon>
        <taxon>Alteromonadales</taxon>
        <taxon>Pseudoalteromonadaceae</taxon>
        <taxon>Pseudoalteromonas</taxon>
    </lineage>
</organism>
<evidence type="ECO:0000256" key="2">
    <source>
        <dbReference type="ARBA" id="ARBA00022692"/>
    </source>
</evidence>
<dbReference type="PROSITE" id="PS50893">
    <property type="entry name" value="ABC_TRANSPORTER_2"/>
    <property type="match status" value="1"/>
</dbReference>
<feature type="transmembrane region" description="Helical" evidence="7">
    <location>
        <begin position="26"/>
        <end position="51"/>
    </location>
</feature>
<feature type="transmembrane region" description="Helical" evidence="7">
    <location>
        <begin position="179"/>
        <end position="199"/>
    </location>
</feature>
<feature type="transmembrane region" description="Helical" evidence="7">
    <location>
        <begin position="289"/>
        <end position="309"/>
    </location>
</feature>
<dbReference type="InterPro" id="IPR011527">
    <property type="entry name" value="ABC1_TM_dom"/>
</dbReference>
<dbReference type="SUPFAM" id="SSF90123">
    <property type="entry name" value="ABC transporter transmembrane region"/>
    <property type="match status" value="1"/>
</dbReference>
<dbReference type="EMBL" id="JASJUT010000002">
    <property type="protein sequence ID" value="MDK2594342.1"/>
    <property type="molecule type" value="Genomic_DNA"/>
</dbReference>
<dbReference type="NCBIfam" id="TIGR01194">
    <property type="entry name" value="cyc_pep_trnsptr"/>
    <property type="match status" value="1"/>
</dbReference>
<dbReference type="SUPFAM" id="SSF52540">
    <property type="entry name" value="P-loop containing nucleoside triphosphate hydrolases"/>
    <property type="match status" value="1"/>
</dbReference>
<evidence type="ECO:0000256" key="5">
    <source>
        <dbReference type="ARBA" id="ARBA00022989"/>
    </source>
</evidence>
<comment type="caution">
    <text evidence="10">The sequence shown here is derived from an EMBL/GenBank/DDBJ whole genome shotgun (WGS) entry which is preliminary data.</text>
</comment>
<keyword evidence="2 7" id="KW-0812">Transmembrane</keyword>
<feature type="transmembrane region" description="Helical" evidence="7">
    <location>
        <begin position="154"/>
        <end position="173"/>
    </location>
</feature>
<feature type="transmembrane region" description="Helical" evidence="7">
    <location>
        <begin position="260"/>
        <end position="283"/>
    </location>
</feature>
<accession>A0ABT7EH14</accession>